<dbReference type="Pfam" id="PF02033">
    <property type="entry name" value="RBFA"/>
    <property type="match status" value="1"/>
</dbReference>
<evidence type="ECO:0000256" key="1">
    <source>
        <dbReference type="ARBA" id="ARBA00022517"/>
    </source>
</evidence>
<comment type="subunit">
    <text evidence="2">Monomer. Binds 30S ribosomal subunits, but not 50S ribosomal subunits or 70S ribosomes.</text>
</comment>
<dbReference type="Proteomes" id="UP000537130">
    <property type="component" value="Unassembled WGS sequence"/>
</dbReference>
<sequence length="127" mass="14424">MSDFSRTQRVADFLKKELGSLIQFQIRDPRVGMVSITDVEVSRDLSHARVFVTVMGKDTEEEAKESLKVLNRAAGFLRSKVAKSHNARTTPALKFVYDSSVRRGEYMSRLIDNAVAKDRQRSKDDSE</sequence>
<protein>
    <recommendedName>
        <fullName evidence="2">Ribosome-binding factor A</fullName>
    </recommendedName>
</protein>
<dbReference type="Gene3D" id="3.30.300.20">
    <property type="match status" value="1"/>
</dbReference>
<comment type="subcellular location">
    <subcellularLocation>
        <location evidence="2">Cytoplasm</location>
    </subcellularLocation>
</comment>
<keyword evidence="2" id="KW-0963">Cytoplasm</keyword>
<keyword evidence="4" id="KW-1185">Reference proteome</keyword>
<dbReference type="NCBIfam" id="TIGR00082">
    <property type="entry name" value="rbfA"/>
    <property type="match status" value="1"/>
</dbReference>
<dbReference type="EMBL" id="JACHWY010000002">
    <property type="protein sequence ID" value="MBB3048088.1"/>
    <property type="molecule type" value="Genomic_DNA"/>
</dbReference>
<dbReference type="InterPro" id="IPR015946">
    <property type="entry name" value="KH_dom-like_a/b"/>
</dbReference>
<dbReference type="GO" id="GO:0030490">
    <property type="term" value="P:maturation of SSU-rRNA"/>
    <property type="evidence" value="ECO:0007669"/>
    <property type="project" value="UniProtKB-UniRule"/>
</dbReference>
<name>A0A7W4W6R7_9GAMM</name>
<dbReference type="PANTHER" id="PTHR33515:SF1">
    <property type="entry name" value="RIBOSOME-BINDING FACTOR A, CHLOROPLASTIC-RELATED"/>
    <property type="match status" value="1"/>
</dbReference>
<dbReference type="GO" id="GO:0005829">
    <property type="term" value="C:cytosol"/>
    <property type="evidence" value="ECO:0007669"/>
    <property type="project" value="TreeGrafter"/>
</dbReference>
<dbReference type="AlphaFoldDB" id="A0A7W4W6R7"/>
<organism evidence="3 4">
    <name type="scientific">Litorivivens lipolytica</name>
    <dbReference type="NCBI Taxonomy" id="1524264"/>
    <lineage>
        <taxon>Bacteria</taxon>
        <taxon>Pseudomonadati</taxon>
        <taxon>Pseudomonadota</taxon>
        <taxon>Gammaproteobacteria</taxon>
        <taxon>Litorivivens</taxon>
    </lineage>
</organism>
<comment type="similarity">
    <text evidence="2">Belongs to the RbfA family.</text>
</comment>
<evidence type="ECO:0000313" key="3">
    <source>
        <dbReference type="EMBL" id="MBB3048088.1"/>
    </source>
</evidence>
<reference evidence="3 4" key="1">
    <citation type="submission" date="2020-08" db="EMBL/GenBank/DDBJ databases">
        <title>Genomic Encyclopedia of Type Strains, Phase III (KMG-III): the genomes of soil and plant-associated and newly described type strains.</title>
        <authorList>
            <person name="Whitman W."/>
        </authorList>
    </citation>
    <scope>NUCLEOTIDE SEQUENCE [LARGE SCALE GENOMIC DNA]</scope>
    <source>
        <strain evidence="3 4">CECT 8654</strain>
    </source>
</reference>
<evidence type="ECO:0000256" key="2">
    <source>
        <dbReference type="HAMAP-Rule" id="MF_00003"/>
    </source>
</evidence>
<dbReference type="SUPFAM" id="SSF89919">
    <property type="entry name" value="Ribosome-binding factor A, RbfA"/>
    <property type="match status" value="1"/>
</dbReference>
<dbReference type="PANTHER" id="PTHR33515">
    <property type="entry name" value="RIBOSOME-BINDING FACTOR A, CHLOROPLASTIC-RELATED"/>
    <property type="match status" value="1"/>
</dbReference>
<dbReference type="HAMAP" id="MF_00003">
    <property type="entry name" value="RbfA"/>
    <property type="match status" value="1"/>
</dbReference>
<dbReference type="GO" id="GO:0043024">
    <property type="term" value="F:ribosomal small subunit binding"/>
    <property type="evidence" value="ECO:0007669"/>
    <property type="project" value="TreeGrafter"/>
</dbReference>
<accession>A0A7W4W6R7</accession>
<dbReference type="InterPro" id="IPR000238">
    <property type="entry name" value="RbfA"/>
</dbReference>
<proteinExistence type="inferred from homology"/>
<gene>
    <name evidence="2" type="primary">rbfA</name>
    <name evidence="3" type="ORF">FHR99_002354</name>
</gene>
<comment type="caution">
    <text evidence="3">The sequence shown here is derived from an EMBL/GenBank/DDBJ whole genome shotgun (WGS) entry which is preliminary data.</text>
</comment>
<evidence type="ECO:0000313" key="4">
    <source>
        <dbReference type="Proteomes" id="UP000537130"/>
    </source>
</evidence>
<comment type="function">
    <text evidence="2">One of several proteins that assist in the late maturation steps of the functional core of the 30S ribosomal subunit. Associates with free 30S ribosomal subunits (but not with 30S subunits that are part of 70S ribosomes or polysomes). Required for efficient processing of 16S rRNA. May interact with the 5'-terminal helix region of 16S rRNA.</text>
</comment>
<dbReference type="InterPro" id="IPR023799">
    <property type="entry name" value="RbfA_dom_sf"/>
</dbReference>
<keyword evidence="1 2" id="KW-0690">Ribosome biogenesis</keyword>
<dbReference type="RefSeq" id="WP_183410854.1">
    <property type="nucleotide sequence ID" value="NZ_JACHWY010000002.1"/>
</dbReference>